<accession>A0A1M2VNS6</accession>
<reference evidence="1 2" key="1">
    <citation type="submission" date="2016-10" db="EMBL/GenBank/DDBJ databases">
        <title>Genome sequence of the basidiomycete white-rot fungus Trametes pubescens.</title>
        <authorList>
            <person name="Makela M.R."/>
            <person name="Granchi Z."/>
            <person name="Peng M."/>
            <person name="De Vries R.P."/>
            <person name="Grigoriev I."/>
            <person name="Riley R."/>
            <person name="Hilden K."/>
        </authorList>
    </citation>
    <scope>NUCLEOTIDE SEQUENCE [LARGE SCALE GENOMIC DNA]</scope>
    <source>
        <strain evidence="1 2">FBCC735</strain>
    </source>
</reference>
<organism evidence="1 2">
    <name type="scientific">Trametes pubescens</name>
    <name type="common">White-rot fungus</name>
    <dbReference type="NCBI Taxonomy" id="154538"/>
    <lineage>
        <taxon>Eukaryota</taxon>
        <taxon>Fungi</taxon>
        <taxon>Dikarya</taxon>
        <taxon>Basidiomycota</taxon>
        <taxon>Agaricomycotina</taxon>
        <taxon>Agaricomycetes</taxon>
        <taxon>Polyporales</taxon>
        <taxon>Polyporaceae</taxon>
        <taxon>Trametes</taxon>
    </lineage>
</organism>
<dbReference type="SUPFAM" id="SSF50978">
    <property type="entry name" value="WD40 repeat-like"/>
    <property type="match status" value="1"/>
</dbReference>
<evidence type="ECO:0000313" key="2">
    <source>
        <dbReference type="Proteomes" id="UP000184267"/>
    </source>
</evidence>
<sequence>MGETVVVDGTSRYFKSLLNTAVIRYKFALAGAGMVDGPASGVPVKDRLLALERYSQSWKTAELTQDPEFPIDRNEHWRCLTFTGGALPIIQGSELRLVVPASPARGIRSQVWSMDLGDVSSQPLRCTTDLSQSLFVMCCLKPHPTRALECQIYSLSDTTVSLHPEAAVPAISADAGSAHEPFVVQMDICHDLLIWSWYADSEVRTRVYNWKSGIVVWESADSNGTPAHFAFLDQHHLVVASNNGSQLYVYTVDPNKPASTVQAPVTASLDHTAMCILSLPPTKEGSSVQIKQLSSQQTSSGRPGYASAFEHDAQLTILAISLRTVSEPSGDSQAHTLVVPTSALLGHASNAGDDRGQPSHADGIRGDVPWEAWGAPCSRLFPLANGTQWWDVRAVGSRCLFFYFRTGRPIALDILVAHFSPWARYGTADGGVDPLAEYADTSDVITVHENLVGPIHNGLPFHAVRMTVTYGEAVDFNWFNSFVALLPDGVAVT</sequence>
<dbReference type="AlphaFoldDB" id="A0A1M2VNS6"/>
<dbReference type="EMBL" id="MNAD01000968">
    <property type="protein sequence ID" value="OJT09200.1"/>
    <property type="molecule type" value="Genomic_DNA"/>
</dbReference>
<feature type="non-terminal residue" evidence="1">
    <location>
        <position position="493"/>
    </location>
</feature>
<keyword evidence="2" id="KW-1185">Reference proteome</keyword>
<dbReference type="OMA" id="MFANTRR"/>
<name>A0A1M2VNS6_TRAPU</name>
<evidence type="ECO:0000313" key="1">
    <source>
        <dbReference type="EMBL" id="OJT09200.1"/>
    </source>
</evidence>
<proteinExistence type="predicted"/>
<comment type="caution">
    <text evidence="1">The sequence shown here is derived from an EMBL/GenBank/DDBJ whole genome shotgun (WGS) entry which is preliminary data.</text>
</comment>
<protein>
    <submittedName>
        <fullName evidence="1">Uncharacterized protein</fullName>
    </submittedName>
</protein>
<dbReference type="OrthoDB" id="2747726at2759"/>
<dbReference type="InterPro" id="IPR036322">
    <property type="entry name" value="WD40_repeat_dom_sf"/>
</dbReference>
<gene>
    <name evidence="1" type="ORF">TRAPUB_14354</name>
</gene>
<dbReference type="Proteomes" id="UP000184267">
    <property type="component" value="Unassembled WGS sequence"/>
</dbReference>